<accession>A0A8S9U6S4</accession>
<feature type="region of interest" description="Disordered" evidence="1">
    <location>
        <begin position="71"/>
        <end position="101"/>
    </location>
</feature>
<organism evidence="2 3">
    <name type="scientific">Phytophthora infestans</name>
    <name type="common">Potato late blight agent</name>
    <name type="synonym">Botrytis infestans</name>
    <dbReference type="NCBI Taxonomy" id="4787"/>
    <lineage>
        <taxon>Eukaryota</taxon>
        <taxon>Sar</taxon>
        <taxon>Stramenopiles</taxon>
        <taxon>Oomycota</taxon>
        <taxon>Peronosporomycetes</taxon>
        <taxon>Peronosporales</taxon>
        <taxon>Peronosporaceae</taxon>
        <taxon>Phytophthora</taxon>
    </lineage>
</organism>
<name>A0A8S9U6S4_PHYIN</name>
<dbReference type="Proteomes" id="UP000704712">
    <property type="component" value="Unassembled WGS sequence"/>
</dbReference>
<evidence type="ECO:0000256" key="1">
    <source>
        <dbReference type="SAM" id="MobiDB-lite"/>
    </source>
</evidence>
<proteinExistence type="predicted"/>
<evidence type="ECO:0000313" key="2">
    <source>
        <dbReference type="EMBL" id="KAF4134554.1"/>
    </source>
</evidence>
<evidence type="ECO:0000313" key="3">
    <source>
        <dbReference type="Proteomes" id="UP000704712"/>
    </source>
</evidence>
<dbReference type="AlphaFoldDB" id="A0A8S9U6S4"/>
<reference evidence="2" key="1">
    <citation type="submission" date="2020-03" db="EMBL/GenBank/DDBJ databases">
        <title>Hybrid Assembly of Korean Phytophthora infestans isolates.</title>
        <authorList>
            <person name="Prokchorchik M."/>
            <person name="Lee Y."/>
            <person name="Seo J."/>
            <person name="Cho J.-H."/>
            <person name="Park Y.-E."/>
            <person name="Jang D.-C."/>
            <person name="Im J.-S."/>
            <person name="Choi J.-G."/>
            <person name="Park H.-J."/>
            <person name="Lee G.-B."/>
            <person name="Lee Y.-G."/>
            <person name="Hong S.-Y."/>
            <person name="Cho K."/>
            <person name="Sohn K.H."/>
        </authorList>
    </citation>
    <scope>NUCLEOTIDE SEQUENCE</scope>
    <source>
        <strain evidence="2">KR_2_A2</strain>
    </source>
</reference>
<comment type="caution">
    <text evidence="2">The sequence shown here is derived from an EMBL/GenBank/DDBJ whole genome shotgun (WGS) entry which is preliminary data.</text>
</comment>
<sequence length="136" mass="15255">MLRNIAAPDLSEANISNHAATKDPRARLCMRHTEPRYDLFTSKILRLLTRTALHSLSHDALLQVHHAPKQAQDALESNEEALQSTCDALQPNNDTPQPFRDALQSDHSVLPSVRHALQLNHHALQPSPYALHLNRS</sequence>
<dbReference type="EMBL" id="JAACNO010002272">
    <property type="protein sequence ID" value="KAF4134554.1"/>
    <property type="molecule type" value="Genomic_DNA"/>
</dbReference>
<protein>
    <submittedName>
        <fullName evidence="2">Uncharacterized protein</fullName>
    </submittedName>
</protein>
<feature type="compositionally biased region" description="Polar residues" evidence="1">
    <location>
        <begin position="80"/>
        <end position="96"/>
    </location>
</feature>
<gene>
    <name evidence="2" type="ORF">GN958_ATG16262</name>
</gene>